<feature type="compositionally biased region" description="Low complexity" evidence="1">
    <location>
        <begin position="292"/>
        <end position="311"/>
    </location>
</feature>
<feature type="region of interest" description="Disordered" evidence="1">
    <location>
        <begin position="284"/>
        <end position="311"/>
    </location>
</feature>
<gene>
    <name evidence="2" type="ORF">SAMN05216225_10581</name>
</gene>
<reference evidence="2 3" key="1">
    <citation type="submission" date="2016-11" db="EMBL/GenBank/DDBJ databases">
        <authorList>
            <person name="Jaros S."/>
            <person name="Januszkiewicz K."/>
            <person name="Wedrychowicz H."/>
        </authorList>
    </citation>
    <scope>NUCLEOTIDE SEQUENCE [LARGE SCALE GENOMIC DNA]</scope>
    <source>
        <strain evidence="2 3">IBRC-M 10683</strain>
    </source>
</reference>
<dbReference type="Proteomes" id="UP000183988">
    <property type="component" value="Unassembled WGS sequence"/>
</dbReference>
<name>A0A1M5ME22_9BACI</name>
<organism evidence="2 3">
    <name type="scientific">Ornithinibacillus halophilus</name>
    <dbReference type="NCBI Taxonomy" id="930117"/>
    <lineage>
        <taxon>Bacteria</taxon>
        <taxon>Bacillati</taxon>
        <taxon>Bacillota</taxon>
        <taxon>Bacilli</taxon>
        <taxon>Bacillales</taxon>
        <taxon>Bacillaceae</taxon>
        <taxon>Ornithinibacillus</taxon>
    </lineage>
</organism>
<evidence type="ECO:0000313" key="3">
    <source>
        <dbReference type="Proteomes" id="UP000183988"/>
    </source>
</evidence>
<dbReference type="RefSeq" id="WP_084063378.1">
    <property type="nucleotide sequence ID" value="NZ_FQVW01000058.1"/>
</dbReference>
<dbReference type="InterPro" id="IPR008764">
    <property type="entry name" value="Peptidase_U57"/>
</dbReference>
<dbReference type="STRING" id="930117.SAMN05216225_10581"/>
<protein>
    <submittedName>
        <fullName evidence="2">Spore coat assemly protein</fullName>
    </submittedName>
</protein>
<sequence length="311" mass="35674">MRALTVGDLVTRYSYDHDLLFRVESIKQEQAILHGEDIRLVANSSISDLKTVEKRELERRRQKGKEEEEFSYRLFRQDYQLLKEKRDYESTNGYQYTEFFQLPARVLHLDGDQMYLRKCISLYQRLGLQVHGVHLHEKEMPLKIGELVQKIQPDIIVITGHDAFSKGKGDKNDLRAYRHSKYFVETVREARKVVPHLDQMVIFAGACQSHFESLIRAGANYASSPMRVNIHALDPVYVVARIAYTPFMDKVSVWDALRNTLTGDKGMGGVETRGLLRTGMPYLEDESESQVSSTNATISTTPSTTTNSNSY</sequence>
<dbReference type="EMBL" id="FQVW01000058">
    <property type="protein sequence ID" value="SHG75451.1"/>
    <property type="molecule type" value="Genomic_DNA"/>
</dbReference>
<dbReference type="Pfam" id="PF05582">
    <property type="entry name" value="Peptidase_U57"/>
    <property type="match status" value="1"/>
</dbReference>
<evidence type="ECO:0000256" key="1">
    <source>
        <dbReference type="SAM" id="MobiDB-lite"/>
    </source>
</evidence>
<accession>A0A1M5ME22</accession>
<evidence type="ECO:0000313" key="2">
    <source>
        <dbReference type="EMBL" id="SHG75451.1"/>
    </source>
</evidence>
<keyword evidence="3" id="KW-1185">Reference proteome</keyword>
<dbReference type="AlphaFoldDB" id="A0A1M5ME22"/>
<dbReference type="OrthoDB" id="9785306at2"/>
<proteinExistence type="predicted"/>
<dbReference type="NCBIfam" id="TIGR02855">
    <property type="entry name" value="spore_yabG"/>
    <property type="match status" value="1"/>
</dbReference>
<dbReference type="PIRSF" id="PIRSF011575">
    <property type="entry name" value="YabG"/>
    <property type="match status" value="1"/>
</dbReference>